<feature type="compositionally biased region" description="Polar residues" evidence="1">
    <location>
        <begin position="467"/>
        <end position="485"/>
    </location>
</feature>
<feature type="region of interest" description="Disordered" evidence="1">
    <location>
        <begin position="98"/>
        <end position="124"/>
    </location>
</feature>
<protein>
    <recommendedName>
        <fullName evidence="4">FAS1 domain-containing protein</fullName>
    </recommendedName>
</protein>
<feature type="domain" description="FAS1" evidence="4">
    <location>
        <begin position="313"/>
        <end position="443"/>
    </location>
</feature>
<keyword evidence="2" id="KW-1133">Transmembrane helix</keyword>
<feature type="domain" description="FAS1" evidence="4">
    <location>
        <begin position="34"/>
        <end position="293"/>
    </location>
</feature>
<evidence type="ECO:0000259" key="4">
    <source>
        <dbReference type="PROSITE" id="PS50213"/>
    </source>
</evidence>
<dbReference type="EMBL" id="BAABUK010000003">
    <property type="protein sequence ID" value="GAA5807853.1"/>
    <property type="molecule type" value="Genomic_DNA"/>
</dbReference>
<proteinExistence type="predicted"/>
<evidence type="ECO:0000256" key="2">
    <source>
        <dbReference type="SAM" id="Phobius"/>
    </source>
</evidence>
<dbReference type="InterPro" id="IPR000782">
    <property type="entry name" value="FAS1_domain"/>
</dbReference>
<feature type="signal peptide" evidence="3">
    <location>
        <begin position="1"/>
        <end position="18"/>
    </location>
</feature>
<feature type="transmembrane region" description="Helical" evidence="2">
    <location>
        <begin position="529"/>
        <end position="549"/>
    </location>
</feature>
<evidence type="ECO:0000256" key="1">
    <source>
        <dbReference type="SAM" id="MobiDB-lite"/>
    </source>
</evidence>
<dbReference type="SMART" id="SM00554">
    <property type="entry name" value="FAS1"/>
    <property type="match status" value="1"/>
</dbReference>
<dbReference type="PANTHER" id="PTHR10900:SF77">
    <property type="entry name" value="FI19380P1"/>
    <property type="match status" value="1"/>
</dbReference>
<keyword evidence="2" id="KW-0472">Membrane</keyword>
<comment type="caution">
    <text evidence="5">The sequence shown here is derived from an EMBL/GenBank/DDBJ whole genome shotgun (WGS) entry which is preliminary data.</text>
</comment>
<dbReference type="SUPFAM" id="SSF82153">
    <property type="entry name" value="FAS1 domain"/>
    <property type="match status" value="2"/>
</dbReference>
<name>A0ABP9YLW1_9FUNG</name>
<dbReference type="InterPro" id="IPR050904">
    <property type="entry name" value="Adhesion/Biosynth-related"/>
</dbReference>
<evidence type="ECO:0000256" key="3">
    <source>
        <dbReference type="SAM" id="SignalP"/>
    </source>
</evidence>
<sequence>MRISAILSTLCMLSVVVTQQHNNGTTSNHTIANNHTIFQILNSTNGSSPAPYFAQFLLSSPDYKPIIDLLNDPKNNLTVFVPSDGLFYNLTQQQTPALNKTNSTKPTTTTKGTTTRTSLRPIGTTTLPSNFGFPEFASMLSSWGGASPTSHANFIRLPNVDDKTSNDLFVGQNAKAVNFLDSQQNSTTNSTISSSNGTNITTSPFAHEFSILDLLYYHIINGSQSLQNGSTYVFDSFLTNSTVNKFGSGSALLVQPGPEGSNLTVGDGLGYDASINNTFNASNGAIYLINKVLVPPVNFTGTLGAVQNASVFESLLNRTNTTDQTMSVFQMLLDQSNITAQDLNDATNITVFVPSNDAFDDVDVSSLDNQTINNMIQAHIFQGVYYSTNLTDNSPITAESEYGGSNVTLEENADNGFTVNGTNVVQPNILLNNGVMHLIDGLLEYQTGGDNATSTEGTTGVGGIPTETGTDVNPTETDTGANPTETGIGGMVPNPTETEGGMVPTDGGDGSEPATTDASTEDTTSSASIPTLASALVLLSSTFFFYFLYV</sequence>
<evidence type="ECO:0000313" key="6">
    <source>
        <dbReference type="Proteomes" id="UP001473302"/>
    </source>
</evidence>
<keyword evidence="6" id="KW-1185">Reference proteome</keyword>
<keyword evidence="2" id="KW-0812">Transmembrane</keyword>
<dbReference type="PROSITE" id="PS50213">
    <property type="entry name" value="FAS1"/>
    <property type="match status" value="2"/>
</dbReference>
<dbReference type="Gene3D" id="2.30.180.10">
    <property type="entry name" value="FAS1 domain"/>
    <property type="match status" value="2"/>
</dbReference>
<dbReference type="Pfam" id="PF02469">
    <property type="entry name" value="Fasciclin"/>
    <property type="match status" value="1"/>
</dbReference>
<reference evidence="5 6" key="1">
    <citation type="submission" date="2024-04" db="EMBL/GenBank/DDBJ databases">
        <title>genome sequences of Mucor flavus KT1a and Helicostylum pulchrum KT1b strains isolated from the surface of a dry-aged beef.</title>
        <authorList>
            <person name="Toyotome T."/>
            <person name="Hosono M."/>
            <person name="Torimaru M."/>
            <person name="Fukuda K."/>
            <person name="Mikami N."/>
        </authorList>
    </citation>
    <scope>NUCLEOTIDE SEQUENCE [LARGE SCALE GENOMIC DNA]</scope>
    <source>
        <strain evidence="5 6">KT1a</strain>
    </source>
</reference>
<feature type="compositionally biased region" description="Low complexity" evidence="1">
    <location>
        <begin position="98"/>
        <end position="121"/>
    </location>
</feature>
<feature type="region of interest" description="Disordered" evidence="1">
    <location>
        <begin position="450"/>
        <end position="527"/>
    </location>
</feature>
<dbReference type="InterPro" id="IPR036378">
    <property type="entry name" value="FAS1_dom_sf"/>
</dbReference>
<gene>
    <name evidence="5" type="ORF">MFLAVUS_001232</name>
</gene>
<dbReference type="PANTHER" id="PTHR10900">
    <property type="entry name" value="PERIOSTIN-RELATED"/>
    <property type="match status" value="1"/>
</dbReference>
<feature type="compositionally biased region" description="Low complexity" evidence="1">
    <location>
        <begin position="514"/>
        <end position="527"/>
    </location>
</feature>
<organism evidence="5 6">
    <name type="scientific">Mucor flavus</name>
    <dbReference type="NCBI Taxonomy" id="439312"/>
    <lineage>
        <taxon>Eukaryota</taxon>
        <taxon>Fungi</taxon>
        <taxon>Fungi incertae sedis</taxon>
        <taxon>Mucoromycota</taxon>
        <taxon>Mucoromycotina</taxon>
        <taxon>Mucoromycetes</taxon>
        <taxon>Mucorales</taxon>
        <taxon>Mucorineae</taxon>
        <taxon>Mucoraceae</taxon>
        <taxon>Mucor</taxon>
    </lineage>
</organism>
<feature type="chain" id="PRO_5047479635" description="FAS1 domain-containing protein" evidence="3">
    <location>
        <begin position="19"/>
        <end position="550"/>
    </location>
</feature>
<accession>A0ABP9YLW1</accession>
<dbReference type="Proteomes" id="UP001473302">
    <property type="component" value="Unassembled WGS sequence"/>
</dbReference>
<keyword evidence="3" id="KW-0732">Signal</keyword>
<evidence type="ECO:0000313" key="5">
    <source>
        <dbReference type="EMBL" id="GAA5807853.1"/>
    </source>
</evidence>